<dbReference type="PANTHER" id="PTHR30118">
    <property type="entry name" value="HTH-TYPE TRANSCRIPTIONAL REGULATOR LEUO-RELATED"/>
    <property type="match status" value="1"/>
</dbReference>
<dbReference type="EMBL" id="DMAI01000391">
    <property type="protein sequence ID" value="HAE50521.1"/>
    <property type="molecule type" value="Genomic_DNA"/>
</dbReference>
<dbReference type="InterPro" id="IPR036390">
    <property type="entry name" value="WH_DNA-bd_sf"/>
</dbReference>
<dbReference type="SUPFAM" id="SSF46785">
    <property type="entry name" value="Winged helix' DNA-binding domain"/>
    <property type="match status" value="1"/>
</dbReference>
<evidence type="ECO:0000256" key="2">
    <source>
        <dbReference type="ARBA" id="ARBA00023015"/>
    </source>
</evidence>
<dbReference type="Pfam" id="PF03466">
    <property type="entry name" value="LysR_substrate"/>
    <property type="match status" value="1"/>
</dbReference>
<dbReference type="InterPro" id="IPR005119">
    <property type="entry name" value="LysR_subst-bd"/>
</dbReference>
<keyword evidence="3" id="KW-0238">DNA-binding</keyword>
<keyword evidence="4" id="KW-0804">Transcription</keyword>
<gene>
    <name evidence="6" type="ORF">DCK97_24205</name>
</gene>
<name>A0A3B9IRN4_9PROT</name>
<feature type="domain" description="HTH lysR-type" evidence="5">
    <location>
        <begin position="15"/>
        <end position="72"/>
    </location>
</feature>
<dbReference type="SUPFAM" id="SSF53850">
    <property type="entry name" value="Periplasmic binding protein-like II"/>
    <property type="match status" value="1"/>
</dbReference>
<evidence type="ECO:0000256" key="3">
    <source>
        <dbReference type="ARBA" id="ARBA00023125"/>
    </source>
</evidence>
<dbReference type="GO" id="GO:0003700">
    <property type="term" value="F:DNA-binding transcription factor activity"/>
    <property type="evidence" value="ECO:0007669"/>
    <property type="project" value="InterPro"/>
</dbReference>
<reference evidence="6 7" key="1">
    <citation type="journal article" date="2018" name="Nat. Biotechnol.">
        <title>A standardized bacterial taxonomy based on genome phylogeny substantially revises the tree of life.</title>
        <authorList>
            <person name="Parks D.H."/>
            <person name="Chuvochina M."/>
            <person name="Waite D.W."/>
            <person name="Rinke C."/>
            <person name="Skarshewski A."/>
            <person name="Chaumeil P.A."/>
            <person name="Hugenholtz P."/>
        </authorList>
    </citation>
    <scope>NUCLEOTIDE SEQUENCE [LARGE SCALE GENOMIC DNA]</scope>
    <source>
        <strain evidence="6">UBA8739</strain>
    </source>
</reference>
<dbReference type="Gene3D" id="3.40.190.10">
    <property type="entry name" value="Periplasmic binding protein-like II"/>
    <property type="match status" value="2"/>
</dbReference>
<dbReference type="PROSITE" id="PS50931">
    <property type="entry name" value="HTH_LYSR"/>
    <property type="match status" value="1"/>
</dbReference>
<dbReference type="PRINTS" id="PR00039">
    <property type="entry name" value="HTHLYSR"/>
</dbReference>
<comment type="similarity">
    <text evidence="1">Belongs to the LysR transcriptional regulatory family.</text>
</comment>
<proteinExistence type="inferred from homology"/>
<dbReference type="GO" id="GO:0003677">
    <property type="term" value="F:DNA binding"/>
    <property type="evidence" value="ECO:0007669"/>
    <property type="project" value="UniProtKB-KW"/>
</dbReference>
<evidence type="ECO:0000313" key="6">
    <source>
        <dbReference type="EMBL" id="HAE50521.1"/>
    </source>
</evidence>
<evidence type="ECO:0000256" key="1">
    <source>
        <dbReference type="ARBA" id="ARBA00009437"/>
    </source>
</evidence>
<organism evidence="6 7">
    <name type="scientific">Tistrella mobilis</name>
    <dbReference type="NCBI Taxonomy" id="171437"/>
    <lineage>
        <taxon>Bacteria</taxon>
        <taxon>Pseudomonadati</taxon>
        <taxon>Pseudomonadota</taxon>
        <taxon>Alphaproteobacteria</taxon>
        <taxon>Geminicoccales</taxon>
        <taxon>Geminicoccaceae</taxon>
        <taxon>Tistrella</taxon>
    </lineage>
</organism>
<dbReference type="InterPro" id="IPR000847">
    <property type="entry name" value="LysR_HTH_N"/>
</dbReference>
<keyword evidence="2" id="KW-0805">Transcription regulation</keyword>
<dbReference type="Pfam" id="PF00126">
    <property type="entry name" value="HTH_1"/>
    <property type="match status" value="1"/>
</dbReference>
<dbReference type="Gene3D" id="1.10.10.10">
    <property type="entry name" value="Winged helix-like DNA-binding domain superfamily/Winged helix DNA-binding domain"/>
    <property type="match status" value="1"/>
</dbReference>
<evidence type="ECO:0000259" key="5">
    <source>
        <dbReference type="PROSITE" id="PS50931"/>
    </source>
</evidence>
<dbReference type="InterPro" id="IPR036388">
    <property type="entry name" value="WH-like_DNA-bd_sf"/>
</dbReference>
<dbReference type="Proteomes" id="UP000257706">
    <property type="component" value="Unassembled WGS sequence"/>
</dbReference>
<dbReference type="InterPro" id="IPR050389">
    <property type="entry name" value="LysR-type_TF"/>
</dbReference>
<dbReference type="PANTHER" id="PTHR30118:SF15">
    <property type="entry name" value="TRANSCRIPTIONAL REGULATORY PROTEIN"/>
    <property type="match status" value="1"/>
</dbReference>
<accession>A0A3B9IRN4</accession>
<evidence type="ECO:0000313" key="7">
    <source>
        <dbReference type="Proteomes" id="UP000257706"/>
    </source>
</evidence>
<dbReference type="AlphaFoldDB" id="A0A3B9IRN4"/>
<sequence length="311" mass="34454">MFCIGRITCMDLPRHDLGLLLSLDVLLAERSVTRAARRLGISQPALSAQLARLRDLFDDPLLVRSGRTLVPTSRAEALRQPLNRLLDELQSLVAAELPFDPMAGPVTVRVIATDYIHAAVTGRLVAAFEGRGDGPVPDTRVIMMAHDPQRSRQDLEEGRADLMIASEPLLPQGAIRSRLFDERFVVVQRRGHPRGTGPFDLDEFCRLPHVLVSPVGGALRGVTDEALAALGRTRRIAASVSSFLQLPPLLARSDLIAMAPERLAMACTRDLDIFEPPVTVPGFTIHLAWHPRRDRDPKICWLRREIQALHL</sequence>
<protein>
    <submittedName>
        <fullName evidence="6">LysR family transcriptional regulator</fullName>
    </submittedName>
</protein>
<evidence type="ECO:0000256" key="4">
    <source>
        <dbReference type="ARBA" id="ARBA00023163"/>
    </source>
</evidence>
<comment type="caution">
    <text evidence="6">The sequence shown here is derived from an EMBL/GenBank/DDBJ whole genome shotgun (WGS) entry which is preliminary data.</text>
</comment>